<dbReference type="AlphaFoldDB" id="A0A4Y2P6E3"/>
<organism evidence="1 2">
    <name type="scientific">Araneus ventricosus</name>
    <name type="common">Orbweaver spider</name>
    <name type="synonym">Epeira ventricosa</name>
    <dbReference type="NCBI Taxonomy" id="182803"/>
    <lineage>
        <taxon>Eukaryota</taxon>
        <taxon>Metazoa</taxon>
        <taxon>Ecdysozoa</taxon>
        <taxon>Arthropoda</taxon>
        <taxon>Chelicerata</taxon>
        <taxon>Arachnida</taxon>
        <taxon>Araneae</taxon>
        <taxon>Araneomorphae</taxon>
        <taxon>Entelegynae</taxon>
        <taxon>Araneoidea</taxon>
        <taxon>Araneidae</taxon>
        <taxon>Araneus</taxon>
    </lineage>
</organism>
<keyword evidence="2" id="KW-1185">Reference proteome</keyword>
<gene>
    <name evidence="1" type="ORF">AVEN_90940_1</name>
</gene>
<evidence type="ECO:0000313" key="1">
    <source>
        <dbReference type="EMBL" id="GBN46010.1"/>
    </source>
</evidence>
<feature type="non-terminal residue" evidence="1">
    <location>
        <position position="1"/>
    </location>
</feature>
<dbReference type="EMBL" id="BGPR01131058">
    <property type="protein sequence ID" value="GBN46010.1"/>
    <property type="molecule type" value="Genomic_DNA"/>
</dbReference>
<protein>
    <recommendedName>
        <fullName evidence="3">TTF-type domain-containing protein</fullName>
    </recommendedName>
</protein>
<dbReference type="Proteomes" id="UP000499080">
    <property type="component" value="Unassembled WGS sequence"/>
</dbReference>
<reference evidence="1 2" key="1">
    <citation type="journal article" date="2019" name="Sci. Rep.">
        <title>Orb-weaving spider Araneus ventricosus genome elucidates the spidroin gene catalogue.</title>
        <authorList>
            <person name="Kono N."/>
            <person name="Nakamura H."/>
            <person name="Ohtoshi R."/>
            <person name="Moran D.A.P."/>
            <person name="Shinohara A."/>
            <person name="Yoshida Y."/>
            <person name="Fujiwara M."/>
            <person name="Mori M."/>
            <person name="Tomita M."/>
            <person name="Arakawa K."/>
        </authorList>
    </citation>
    <scope>NUCLEOTIDE SEQUENCE [LARGE SCALE GENOMIC DNA]</scope>
</reference>
<name>A0A4Y2P6E3_ARAVE</name>
<accession>A0A4Y2P6E3</accession>
<sequence length="250" mass="28926">EKYCTRSKFKQIEADEEKRKFPGSQYRQVQKKLLLEKSAKNTQNIELFLKKESATVNLSLNVDSVEVDNEKETPAVTSKLAPHEEVVDSTAFTTQKSLALIVPESKSSSSALKNRDVALFRSTDTVVYDAMKKQVIEEGFWQPEIEYKFPQSSKDNRSFQFNWLNYFNWLAYSEKAEGYCKFCVIFAPDLNAEQTFISKPHKKYRTAIENYLKHQNSKIHQNAVHDCSHFLNCMNKKSTSVINLINERAI</sequence>
<comment type="caution">
    <text evidence="1">The sequence shown here is derived from an EMBL/GenBank/DDBJ whole genome shotgun (WGS) entry which is preliminary data.</text>
</comment>
<evidence type="ECO:0000313" key="2">
    <source>
        <dbReference type="Proteomes" id="UP000499080"/>
    </source>
</evidence>
<evidence type="ECO:0008006" key="3">
    <source>
        <dbReference type="Google" id="ProtNLM"/>
    </source>
</evidence>
<proteinExistence type="predicted"/>